<evidence type="ECO:0000313" key="2">
    <source>
        <dbReference type="EMBL" id="KAK4022042.1"/>
    </source>
</evidence>
<keyword evidence="3" id="KW-1185">Reference proteome</keyword>
<feature type="region of interest" description="Disordered" evidence="1">
    <location>
        <begin position="78"/>
        <end position="101"/>
    </location>
</feature>
<accession>A0ABR0AA83</accession>
<sequence length="131" mass="13914">MLTSSASTASSSILMVTSCHGQFSGGAVCGTMAASTTATVVSDVPHPLTDLLVAGTQNDDLVRHNNNNTAALTRDVDPMTVSSTSHRRRSSNKSGPSLLSASLRGSHKDQLLRYFLFSSRFGTRLALLMER</sequence>
<name>A0ABR0AA83_9CRUS</name>
<gene>
    <name evidence="2" type="ORF">OUZ56_007529</name>
</gene>
<evidence type="ECO:0000313" key="3">
    <source>
        <dbReference type="Proteomes" id="UP001234178"/>
    </source>
</evidence>
<reference evidence="2 3" key="1">
    <citation type="journal article" date="2023" name="Nucleic Acids Res.">
        <title>The hologenome of Daphnia magna reveals possible DNA methylation and microbiome-mediated evolution of the host genome.</title>
        <authorList>
            <person name="Chaturvedi A."/>
            <person name="Li X."/>
            <person name="Dhandapani V."/>
            <person name="Marshall H."/>
            <person name="Kissane S."/>
            <person name="Cuenca-Cambronero M."/>
            <person name="Asole G."/>
            <person name="Calvet F."/>
            <person name="Ruiz-Romero M."/>
            <person name="Marangio P."/>
            <person name="Guigo R."/>
            <person name="Rago D."/>
            <person name="Mirbahai L."/>
            <person name="Eastwood N."/>
            <person name="Colbourne J.K."/>
            <person name="Zhou J."/>
            <person name="Mallon E."/>
            <person name="Orsini L."/>
        </authorList>
    </citation>
    <scope>NUCLEOTIDE SEQUENCE [LARGE SCALE GENOMIC DNA]</scope>
    <source>
        <strain evidence="2">LRV0_1</strain>
    </source>
</reference>
<organism evidence="2 3">
    <name type="scientific">Daphnia magna</name>
    <dbReference type="NCBI Taxonomy" id="35525"/>
    <lineage>
        <taxon>Eukaryota</taxon>
        <taxon>Metazoa</taxon>
        <taxon>Ecdysozoa</taxon>
        <taxon>Arthropoda</taxon>
        <taxon>Crustacea</taxon>
        <taxon>Branchiopoda</taxon>
        <taxon>Diplostraca</taxon>
        <taxon>Cladocera</taxon>
        <taxon>Anomopoda</taxon>
        <taxon>Daphniidae</taxon>
        <taxon>Daphnia</taxon>
    </lineage>
</organism>
<dbReference type="EMBL" id="JAOYFB010000037">
    <property type="protein sequence ID" value="KAK4022042.1"/>
    <property type="molecule type" value="Genomic_DNA"/>
</dbReference>
<comment type="caution">
    <text evidence="2">The sequence shown here is derived from an EMBL/GenBank/DDBJ whole genome shotgun (WGS) entry which is preliminary data.</text>
</comment>
<dbReference type="Proteomes" id="UP001234178">
    <property type="component" value="Unassembled WGS sequence"/>
</dbReference>
<proteinExistence type="predicted"/>
<protein>
    <recommendedName>
        <fullName evidence="4">Secreted protein</fullName>
    </recommendedName>
</protein>
<evidence type="ECO:0008006" key="4">
    <source>
        <dbReference type="Google" id="ProtNLM"/>
    </source>
</evidence>
<evidence type="ECO:0000256" key="1">
    <source>
        <dbReference type="SAM" id="MobiDB-lite"/>
    </source>
</evidence>